<gene>
    <name evidence="1" type="ORF">D6C90_08836</name>
</gene>
<dbReference type="InterPro" id="IPR023214">
    <property type="entry name" value="HAD_sf"/>
</dbReference>
<protein>
    <submittedName>
        <fullName evidence="1">HAD-superfamily phosphatase</fullName>
    </submittedName>
</protein>
<name>A0A4S9TY14_AURPU</name>
<dbReference type="FunFam" id="3.40.50.1000:FF:000165">
    <property type="entry name" value="HAD superfamily phosphatase"/>
    <property type="match status" value="1"/>
</dbReference>
<dbReference type="NCBIfam" id="TIGR01668">
    <property type="entry name" value="YqeG_hyp_ppase"/>
    <property type="match status" value="1"/>
</dbReference>
<comment type="caution">
    <text evidence="1">The sequence shown here is derived from an EMBL/GenBank/DDBJ whole genome shotgun (WGS) entry which is preliminary data.</text>
</comment>
<dbReference type="InterPro" id="IPR010021">
    <property type="entry name" value="PGPP1/Gep4"/>
</dbReference>
<dbReference type="EMBL" id="QZBN01001292">
    <property type="protein sequence ID" value="THZ29626.1"/>
    <property type="molecule type" value="Genomic_DNA"/>
</dbReference>
<dbReference type="GO" id="GO:0008962">
    <property type="term" value="F:phosphatidylglycerophosphatase activity"/>
    <property type="evidence" value="ECO:0007669"/>
    <property type="project" value="InterPro"/>
</dbReference>
<organism evidence="1 2">
    <name type="scientific">Aureobasidium pullulans</name>
    <name type="common">Black yeast</name>
    <name type="synonym">Pullularia pullulans</name>
    <dbReference type="NCBI Taxonomy" id="5580"/>
    <lineage>
        <taxon>Eukaryota</taxon>
        <taxon>Fungi</taxon>
        <taxon>Dikarya</taxon>
        <taxon>Ascomycota</taxon>
        <taxon>Pezizomycotina</taxon>
        <taxon>Dothideomycetes</taxon>
        <taxon>Dothideomycetidae</taxon>
        <taxon>Dothideales</taxon>
        <taxon>Saccotheciaceae</taxon>
        <taxon>Aureobasidium</taxon>
    </lineage>
</organism>
<dbReference type="SUPFAM" id="SSF56784">
    <property type="entry name" value="HAD-like"/>
    <property type="match status" value="1"/>
</dbReference>
<dbReference type="InterPro" id="IPR027706">
    <property type="entry name" value="PGP_Pase"/>
</dbReference>
<dbReference type="Pfam" id="PF09419">
    <property type="entry name" value="PGP_phosphatase"/>
    <property type="match status" value="1"/>
</dbReference>
<evidence type="ECO:0000313" key="1">
    <source>
        <dbReference type="EMBL" id="THZ29626.1"/>
    </source>
</evidence>
<dbReference type="AlphaFoldDB" id="A0A4S9TY14"/>
<sequence length="211" mass="23540">MNVSGTLSFFRLFRDPSLCLPHHTVSTFNHLPIPLSRAFNKADGEKKVDIRAVVLDKDNCFAVPKENEVYKSYTERFEELRKAYPGSRLLIVSNSAGTLSDPTGAEADLLEKNTGVKVLRHNTKKPGCHSDVLSYLRNAPDTGVTHASQVAIVGDRLFTDVMMANMMGSYGFWIKDGVVEEKGLFVKLERSLAGFLTRRGYSPPFPQSHFE</sequence>
<evidence type="ECO:0000313" key="2">
    <source>
        <dbReference type="Proteomes" id="UP000310121"/>
    </source>
</evidence>
<dbReference type="Gene3D" id="3.40.50.1000">
    <property type="entry name" value="HAD superfamily/HAD-like"/>
    <property type="match status" value="1"/>
</dbReference>
<dbReference type="InterPro" id="IPR036412">
    <property type="entry name" value="HAD-like_sf"/>
</dbReference>
<reference evidence="1 2" key="1">
    <citation type="submission" date="2018-10" db="EMBL/GenBank/DDBJ databases">
        <title>Fifty Aureobasidium pullulans genomes reveal a recombining polyextremotolerant generalist.</title>
        <authorList>
            <person name="Gostincar C."/>
            <person name="Turk M."/>
            <person name="Zajc J."/>
            <person name="Gunde-Cimerman N."/>
        </authorList>
    </citation>
    <scope>NUCLEOTIDE SEQUENCE [LARGE SCALE GENOMIC DNA]</scope>
    <source>
        <strain evidence="1 2">EXF-3844</strain>
    </source>
</reference>
<dbReference type="Proteomes" id="UP000310121">
    <property type="component" value="Unassembled WGS sequence"/>
</dbReference>
<accession>A0A4S9TY14</accession>
<proteinExistence type="predicted"/>